<reference evidence="2 3" key="2">
    <citation type="submission" date="2013-09" db="EMBL/GenBank/DDBJ databases">
        <title>Whole genome comparison of six Crocosphaera watsonii strains with differing phenotypes.</title>
        <authorList>
            <person name="Bench S.R."/>
            <person name="Heller P."/>
            <person name="Frank I."/>
            <person name="Arciniega M."/>
            <person name="Shilova I.N."/>
            <person name="Zehr J.P."/>
        </authorList>
    </citation>
    <scope>NUCLEOTIDE SEQUENCE [LARGE SCALE GENOMIC DNA]</scope>
    <source>
        <strain evidence="2 3">WH 0005</strain>
    </source>
</reference>
<feature type="domain" description="DUF6883" evidence="1">
    <location>
        <begin position="2"/>
        <end position="109"/>
    </location>
</feature>
<dbReference type="Pfam" id="PF21814">
    <property type="entry name" value="DUF6883"/>
    <property type="match status" value="1"/>
</dbReference>
<accession>T2IWH2</accession>
<dbReference type="Proteomes" id="UP000017981">
    <property type="component" value="Unassembled WGS sequence"/>
</dbReference>
<gene>
    <name evidence="2" type="ORF">CWATWH0005_5898</name>
</gene>
<sequence>MKLPNPKRAILGDKLERYCLNFDHSVGKHKALLFKKRLGITLANKNVLEKALLKAICDHSAVLYKKDTWGIHYDVKFFLETKFGASWLLSSWIIRVKEDFPRLTNVYPVDK</sequence>
<dbReference type="InterPro" id="IPR049250">
    <property type="entry name" value="DUF6883"/>
</dbReference>
<dbReference type="RefSeq" id="WP_021833191.1">
    <property type="nucleotide sequence ID" value="NZ_CAQL01000638.1"/>
</dbReference>
<organism evidence="2 3">
    <name type="scientific">Crocosphaera watsonii WH 0005</name>
    <dbReference type="NCBI Taxonomy" id="423472"/>
    <lineage>
        <taxon>Bacteria</taxon>
        <taxon>Bacillati</taxon>
        <taxon>Cyanobacteriota</taxon>
        <taxon>Cyanophyceae</taxon>
        <taxon>Oscillatoriophycideae</taxon>
        <taxon>Chroococcales</taxon>
        <taxon>Aphanothecaceae</taxon>
        <taxon>Crocosphaera</taxon>
    </lineage>
</organism>
<comment type="caution">
    <text evidence="2">The sequence shown here is derived from an EMBL/GenBank/DDBJ whole genome shotgun (WGS) entry which is preliminary data.</text>
</comment>
<reference evidence="2 3" key="1">
    <citation type="submission" date="2013-01" db="EMBL/GenBank/DDBJ databases">
        <authorList>
            <person name="Bench S."/>
        </authorList>
    </citation>
    <scope>NUCLEOTIDE SEQUENCE [LARGE SCALE GENOMIC DNA]</scope>
    <source>
        <strain evidence="2 3">WH 0005</strain>
    </source>
</reference>
<evidence type="ECO:0000259" key="1">
    <source>
        <dbReference type="Pfam" id="PF21814"/>
    </source>
</evidence>
<dbReference type="GeneID" id="88768950"/>
<proteinExistence type="predicted"/>
<evidence type="ECO:0000313" key="2">
    <source>
        <dbReference type="EMBL" id="CCQ56460.1"/>
    </source>
</evidence>
<dbReference type="AlphaFoldDB" id="T2IWH2"/>
<name>T2IWH2_CROWT</name>
<dbReference type="EMBL" id="CAQL01000638">
    <property type="protein sequence ID" value="CCQ56460.1"/>
    <property type="molecule type" value="Genomic_DNA"/>
</dbReference>
<protein>
    <recommendedName>
        <fullName evidence="1">DUF6883 domain-containing protein</fullName>
    </recommendedName>
</protein>
<evidence type="ECO:0000313" key="3">
    <source>
        <dbReference type="Proteomes" id="UP000017981"/>
    </source>
</evidence>